<feature type="domain" description="PAZ" evidence="3">
    <location>
        <begin position="466"/>
        <end position="579"/>
    </location>
</feature>
<evidence type="ECO:0000313" key="6">
    <source>
        <dbReference type="Proteomes" id="UP001161017"/>
    </source>
</evidence>
<dbReference type="Gene3D" id="3.40.50.2300">
    <property type="match status" value="1"/>
</dbReference>
<dbReference type="InterPro" id="IPR036085">
    <property type="entry name" value="PAZ_dom_sf"/>
</dbReference>
<dbReference type="Gene3D" id="3.30.420.10">
    <property type="entry name" value="Ribonuclease H-like superfamily/Ribonuclease H"/>
    <property type="match status" value="1"/>
</dbReference>
<protein>
    <submittedName>
        <fullName evidence="5">Protein argonaute</fullName>
    </submittedName>
</protein>
<dbReference type="InterPro" id="IPR045246">
    <property type="entry name" value="Piwi_ago-like"/>
</dbReference>
<sequence>MSGRSRNQKGRGHGGQGGQGNPAQQQTQQPAAAPQAHQQQLPLRTPPANRPQQQQAVPSQNLDGAPDTRGRTQSPSQAGSRSGSKARAPSASGGGDKKPPVAKGYDPDTRKAYDLLKNVDLGGNAYSLKSGSSHQQSSPTAHQHPHFVTYSDTSTMSLPPHLRGKTPHPRADPMDLLTGDVASMSPFPPSTATSSKAEEPSPAPSKGPDAKHTPAEKAIQHKYPRDPKFSRFITDLIDYFSRGKPGQLDPTLQQRPGFGTDGKAVMLPVNAYAITQYPTKDVWQYDVLIGSGSEKRGLIAKVWYSPAVQQAIGQHFIWDGNKIGWSMQGNLGKKLKVNLDDGKQPRTDRAGNIVSNEHRVELRATKRVRLDTIRAYLTGQGDFKDDTLEAINFLDHVLREHPAQRLFNFRRAYFPRTGGQKAQLTGGVEAVRGVYQSIRTVEGAKLVVNADASNTVFWMEQSIDILANECVNGLDNICQRGPPNLAAYKILKRLSKNKFIISHGEKGPKQATINGIAKKNANNYFFETTDRATGKTSKVNITQYFLKKYNIRLQKPQLPLIETMKRGEVYPMELCKMAPNQRYPSKLNERQTTNMMTFAAGPPTQRKAGIQAGLQQLNWANDPILKGYGMKINPQMINTKARILPAPQPLFGKGQAARPGYTGRWDLRGKVFYKNNDSAEQRGRQGLKSWGVLVLSGSDGGSMQNRAQPPEVTKFIDQFCKAYKAHGGIILNANPVIHEGEPETLKAIEQIWLKAGNQSKLRPQMIMVILTNKNADIYNRVKANFDCRWGVVSQCVQAINVKKCQPQYISNVLTKFNCKLGGFTSLLKSGKGTGQEMAFWNHPESTKPRKTMIIGADVSHPPPGITRGSMAAITVSMDLSCARYAAGVQTNGFRVEMVSQFNIHSLVTPLLQYWMENVGEGRVPDHVYYFRDGVSEAQFKPLIENEVADLKNVFLTKCNGALNLMPKFTIVVAEKRHHIRFFPNNGTEACDKNGNPVPGVLVDRDVTSVFEHDIYLNAHSAIKGTSRPTHYTMIMDEAKVPINTFQKLLYEHCYMYQRATTPVSLFPAVYYAHLAAARAESHIDRTAEAAWEEQFQRIVNPGQPHTSPEMQNSTEVPLLKPMQSASNGQNITYAMWYI</sequence>
<dbReference type="InterPro" id="IPR012337">
    <property type="entry name" value="RNaseH-like_sf"/>
</dbReference>
<dbReference type="SMART" id="SM00950">
    <property type="entry name" value="Piwi"/>
    <property type="match status" value="1"/>
</dbReference>
<feature type="region of interest" description="Disordered" evidence="2">
    <location>
        <begin position="122"/>
        <end position="222"/>
    </location>
</feature>
<dbReference type="Pfam" id="PF16486">
    <property type="entry name" value="ArgoN"/>
    <property type="match status" value="1"/>
</dbReference>
<comment type="similarity">
    <text evidence="1">Belongs to the argonaute family.</text>
</comment>
<evidence type="ECO:0000256" key="1">
    <source>
        <dbReference type="RuleBase" id="RU361178"/>
    </source>
</evidence>
<dbReference type="InterPro" id="IPR036397">
    <property type="entry name" value="RNaseH_sf"/>
</dbReference>
<keyword evidence="6" id="KW-1185">Reference proteome</keyword>
<evidence type="ECO:0000313" key="5">
    <source>
        <dbReference type="EMBL" id="MDI1484967.1"/>
    </source>
</evidence>
<dbReference type="GO" id="GO:0003723">
    <property type="term" value="F:RNA binding"/>
    <property type="evidence" value="ECO:0007669"/>
    <property type="project" value="InterPro"/>
</dbReference>
<dbReference type="Pfam" id="PF08699">
    <property type="entry name" value="ArgoL1"/>
    <property type="match status" value="1"/>
</dbReference>
<dbReference type="Gene3D" id="2.170.260.10">
    <property type="entry name" value="paz domain"/>
    <property type="match status" value="1"/>
</dbReference>
<organism evidence="5 6">
    <name type="scientific">Ramalina farinacea</name>
    <dbReference type="NCBI Taxonomy" id="258253"/>
    <lineage>
        <taxon>Eukaryota</taxon>
        <taxon>Fungi</taxon>
        <taxon>Dikarya</taxon>
        <taxon>Ascomycota</taxon>
        <taxon>Pezizomycotina</taxon>
        <taxon>Lecanoromycetes</taxon>
        <taxon>OSLEUM clade</taxon>
        <taxon>Lecanoromycetidae</taxon>
        <taxon>Lecanorales</taxon>
        <taxon>Lecanorineae</taxon>
        <taxon>Ramalinaceae</taxon>
        <taxon>Ramalina</taxon>
    </lineage>
</organism>
<dbReference type="Proteomes" id="UP001161017">
    <property type="component" value="Unassembled WGS sequence"/>
</dbReference>
<dbReference type="SUPFAM" id="SSF53098">
    <property type="entry name" value="Ribonuclease H-like"/>
    <property type="match status" value="1"/>
</dbReference>
<feature type="compositionally biased region" description="Low complexity" evidence="2">
    <location>
        <begin position="127"/>
        <end position="138"/>
    </location>
</feature>
<dbReference type="CDD" id="cd04657">
    <property type="entry name" value="Piwi_ago-like"/>
    <property type="match status" value="1"/>
</dbReference>
<dbReference type="SUPFAM" id="SSF101690">
    <property type="entry name" value="PAZ domain"/>
    <property type="match status" value="1"/>
</dbReference>
<dbReference type="Pfam" id="PF02171">
    <property type="entry name" value="Piwi"/>
    <property type="match status" value="1"/>
</dbReference>
<dbReference type="EMBL" id="JAPUFD010000001">
    <property type="protein sequence ID" value="MDI1484967.1"/>
    <property type="molecule type" value="Genomic_DNA"/>
</dbReference>
<dbReference type="PANTHER" id="PTHR22891">
    <property type="entry name" value="EUKARYOTIC TRANSLATION INITIATION FACTOR 2C"/>
    <property type="match status" value="1"/>
</dbReference>
<feature type="compositionally biased region" description="Polar residues" evidence="2">
    <location>
        <begin position="50"/>
        <end position="62"/>
    </location>
</feature>
<feature type="compositionally biased region" description="Basic and acidic residues" evidence="2">
    <location>
        <begin position="208"/>
        <end position="222"/>
    </location>
</feature>
<dbReference type="InterPro" id="IPR032472">
    <property type="entry name" value="ArgoL2"/>
</dbReference>
<dbReference type="InterPro" id="IPR003165">
    <property type="entry name" value="Piwi"/>
</dbReference>
<gene>
    <name evidence="5" type="primary">ago1</name>
    <name evidence="5" type="ORF">OHK93_000101</name>
</gene>
<evidence type="ECO:0000256" key="2">
    <source>
        <dbReference type="SAM" id="MobiDB-lite"/>
    </source>
</evidence>
<evidence type="ECO:0000259" key="4">
    <source>
        <dbReference type="PROSITE" id="PS50822"/>
    </source>
</evidence>
<dbReference type="PROSITE" id="PS50821">
    <property type="entry name" value="PAZ"/>
    <property type="match status" value="1"/>
</dbReference>
<dbReference type="SMART" id="SM00949">
    <property type="entry name" value="PAZ"/>
    <property type="match status" value="1"/>
</dbReference>
<dbReference type="InterPro" id="IPR032474">
    <property type="entry name" value="Argonaute_N"/>
</dbReference>
<dbReference type="Pfam" id="PF02170">
    <property type="entry name" value="PAZ"/>
    <property type="match status" value="1"/>
</dbReference>
<dbReference type="Pfam" id="PF16488">
    <property type="entry name" value="ArgoL2"/>
    <property type="match status" value="1"/>
</dbReference>
<dbReference type="PROSITE" id="PS50822">
    <property type="entry name" value="PIWI"/>
    <property type="match status" value="1"/>
</dbReference>
<dbReference type="InterPro" id="IPR014811">
    <property type="entry name" value="ArgoL1"/>
</dbReference>
<dbReference type="CDD" id="cd02846">
    <property type="entry name" value="PAZ_argonaute_like"/>
    <property type="match status" value="1"/>
</dbReference>
<proteinExistence type="inferred from homology"/>
<accession>A0AA43TUR7</accession>
<feature type="compositionally biased region" description="Polar residues" evidence="2">
    <location>
        <begin position="71"/>
        <end position="83"/>
    </location>
</feature>
<name>A0AA43TUR7_9LECA</name>
<dbReference type="AlphaFoldDB" id="A0AA43TUR7"/>
<feature type="domain" description="Piwi" evidence="4">
    <location>
        <begin position="765"/>
        <end position="1084"/>
    </location>
</feature>
<feature type="compositionally biased region" description="Basic and acidic residues" evidence="2">
    <location>
        <begin position="95"/>
        <end position="109"/>
    </location>
</feature>
<reference evidence="5" key="1">
    <citation type="journal article" date="2023" name="Genome Biol. Evol.">
        <title>First Whole Genome Sequence and Flow Cytometry Genome Size Data for the Lichen-Forming Fungus Ramalina farinacea (Ascomycota).</title>
        <authorList>
            <person name="Llewellyn T."/>
            <person name="Mian S."/>
            <person name="Hill R."/>
            <person name="Leitch I.J."/>
            <person name="Gaya E."/>
        </authorList>
    </citation>
    <scope>NUCLEOTIDE SEQUENCE</scope>
    <source>
        <strain evidence="5">LIQ254RAFAR</strain>
    </source>
</reference>
<feature type="compositionally biased region" description="Basic residues" evidence="2">
    <location>
        <begin position="1"/>
        <end position="12"/>
    </location>
</feature>
<feature type="compositionally biased region" description="Low complexity" evidence="2">
    <location>
        <begin position="21"/>
        <end position="40"/>
    </location>
</feature>
<dbReference type="InterPro" id="IPR003100">
    <property type="entry name" value="PAZ_dom"/>
</dbReference>
<dbReference type="SMART" id="SM01163">
    <property type="entry name" value="DUF1785"/>
    <property type="match status" value="1"/>
</dbReference>
<feature type="region of interest" description="Disordered" evidence="2">
    <location>
        <begin position="1"/>
        <end position="109"/>
    </location>
</feature>
<comment type="caution">
    <text evidence="5">The sequence shown here is derived from an EMBL/GenBank/DDBJ whole genome shotgun (WGS) entry which is preliminary data.</text>
</comment>
<evidence type="ECO:0000259" key="3">
    <source>
        <dbReference type="PROSITE" id="PS50821"/>
    </source>
</evidence>